<dbReference type="KEGG" id="fli:Fleli_2377"/>
<dbReference type="AlphaFoldDB" id="I4ALB4"/>
<keyword evidence="2" id="KW-1185">Reference proteome</keyword>
<dbReference type="OrthoDB" id="1494536at2"/>
<sequence length="141" mass="16580">MSKIDKTFFKWKPKIIDSIIELNESKYNLLSKSLIEEIKKDEESSYIGKNGTPWVINFENDKVSSIWYNRNSSFIINKTEICGAFYEEIKPLVESNFESLNTKIKNVEEMKIYNETDVLYIICRDFFVTMIGIIKRKPNNG</sequence>
<organism evidence="1 2">
    <name type="scientific">Bernardetia litoralis (strain ATCC 23117 / DSM 6794 / NBRC 15988 / NCIMB 1366 / Fx l1 / Sio-4)</name>
    <name type="common">Flexibacter litoralis</name>
    <dbReference type="NCBI Taxonomy" id="880071"/>
    <lineage>
        <taxon>Bacteria</taxon>
        <taxon>Pseudomonadati</taxon>
        <taxon>Bacteroidota</taxon>
        <taxon>Cytophagia</taxon>
        <taxon>Cytophagales</taxon>
        <taxon>Bernardetiaceae</taxon>
        <taxon>Bernardetia</taxon>
    </lineage>
</organism>
<protein>
    <submittedName>
        <fullName evidence="1">Uncharacterized protein</fullName>
    </submittedName>
</protein>
<dbReference type="RefSeq" id="WP_014798186.1">
    <property type="nucleotide sequence ID" value="NC_018018.1"/>
</dbReference>
<evidence type="ECO:0000313" key="2">
    <source>
        <dbReference type="Proteomes" id="UP000006054"/>
    </source>
</evidence>
<reference evidence="2" key="1">
    <citation type="submission" date="2012-06" db="EMBL/GenBank/DDBJ databases">
        <title>The complete genome of Flexibacter litoralis DSM 6794.</title>
        <authorList>
            <person name="Lucas S."/>
            <person name="Copeland A."/>
            <person name="Lapidus A."/>
            <person name="Glavina del Rio T."/>
            <person name="Dalin E."/>
            <person name="Tice H."/>
            <person name="Bruce D."/>
            <person name="Goodwin L."/>
            <person name="Pitluck S."/>
            <person name="Peters L."/>
            <person name="Ovchinnikova G."/>
            <person name="Lu M."/>
            <person name="Kyrpides N."/>
            <person name="Mavromatis K."/>
            <person name="Ivanova N."/>
            <person name="Brettin T."/>
            <person name="Detter J.C."/>
            <person name="Han C."/>
            <person name="Larimer F."/>
            <person name="Land M."/>
            <person name="Hauser L."/>
            <person name="Markowitz V."/>
            <person name="Cheng J.-F."/>
            <person name="Hugenholtz P."/>
            <person name="Woyke T."/>
            <person name="Wu D."/>
            <person name="Spring S."/>
            <person name="Lang E."/>
            <person name="Kopitz M."/>
            <person name="Brambilla E."/>
            <person name="Klenk H.-P."/>
            <person name="Eisen J.A."/>
        </authorList>
    </citation>
    <scope>NUCLEOTIDE SEQUENCE [LARGE SCALE GENOMIC DNA]</scope>
    <source>
        <strain evidence="2">ATCC 23117 / DSM 6794 / NBRC 15988 / NCIMB 1366 / Sio-4</strain>
    </source>
</reference>
<proteinExistence type="predicted"/>
<dbReference type="eggNOG" id="ENOG5034BEZ">
    <property type="taxonomic scope" value="Bacteria"/>
</dbReference>
<dbReference type="STRING" id="880071.Fleli_2377"/>
<dbReference type="Proteomes" id="UP000006054">
    <property type="component" value="Chromosome"/>
</dbReference>
<name>I4ALB4_BERLS</name>
<accession>I4ALB4</accession>
<dbReference type="EMBL" id="CP003345">
    <property type="protein sequence ID" value="AFM04749.1"/>
    <property type="molecule type" value="Genomic_DNA"/>
</dbReference>
<dbReference type="HOGENOM" id="CLU_1822493_0_0_10"/>
<evidence type="ECO:0000313" key="1">
    <source>
        <dbReference type="EMBL" id="AFM04749.1"/>
    </source>
</evidence>
<gene>
    <name evidence="1" type="ordered locus">Fleli_2377</name>
</gene>